<dbReference type="PANTHER" id="PTHR43162">
    <property type="match status" value="1"/>
</dbReference>
<dbReference type="PANTHER" id="PTHR43162:SF1">
    <property type="entry name" value="PRESTALK A DIFFERENTIATION PROTEIN A"/>
    <property type="match status" value="1"/>
</dbReference>
<name>A0A937FB90_9BACT</name>
<protein>
    <submittedName>
        <fullName evidence="2">NAD(P)H-binding protein</fullName>
    </submittedName>
</protein>
<dbReference type="SUPFAM" id="SSF51735">
    <property type="entry name" value="NAD(P)-binding Rossmann-fold domains"/>
    <property type="match status" value="1"/>
</dbReference>
<organism evidence="2 3">
    <name type="scientific">Fulvivirga sediminis</name>
    <dbReference type="NCBI Taxonomy" id="2803949"/>
    <lineage>
        <taxon>Bacteria</taxon>
        <taxon>Pseudomonadati</taxon>
        <taxon>Bacteroidota</taxon>
        <taxon>Cytophagia</taxon>
        <taxon>Cytophagales</taxon>
        <taxon>Fulvivirgaceae</taxon>
        <taxon>Fulvivirga</taxon>
    </lineage>
</organism>
<dbReference type="EMBL" id="JAESIY010000007">
    <property type="protein sequence ID" value="MBL3657403.1"/>
    <property type="molecule type" value="Genomic_DNA"/>
</dbReference>
<dbReference type="Gene3D" id="3.40.50.720">
    <property type="entry name" value="NAD(P)-binding Rossmann-like Domain"/>
    <property type="match status" value="2"/>
</dbReference>
<sequence length="322" mass="35982">MKIVLTGSLGHISKPLASQLVKEGHIVTVISSSEERKKEIAKLGAEPAIGKVEDRDFLIKVFENQDAAYCMLPPFDFFGDKNLDYKKEALNIASNYAFAIQKSGIKKVVHLSSVGAEKSAGTGLLVFHNIVESVLRNLPDDISITHIRPVSFYYNLYAFSDMIKGNGFLKGFIGKLFYLRHYGIKGLLKGYSGIILSNYGAKDKIAWVSTIDIAQTISEELISKDQERKVRYVTSEELTCQEVASIIGNRIGKPYLKWVLISNKQMTSAIEQIGASKEIAKELTEMNITIHNGSLFEHYNKNKPKLGEIKMTDFAKEFALNF</sequence>
<gene>
    <name evidence="2" type="ORF">JL102_14745</name>
</gene>
<accession>A0A937FB90</accession>
<dbReference type="Pfam" id="PF05368">
    <property type="entry name" value="NmrA"/>
    <property type="match status" value="1"/>
</dbReference>
<keyword evidence="3" id="KW-1185">Reference proteome</keyword>
<evidence type="ECO:0000259" key="1">
    <source>
        <dbReference type="Pfam" id="PF05368"/>
    </source>
</evidence>
<evidence type="ECO:0000313" key="3">
    <source>
        <dbReference type="Proteomes" id="UP000659388"/>
    </source>
</evidence>
<comment type="caution">
    <text evidence="2">The sequence shown here is derived from an EMBL/GenBank/DDBJ whole genome shotgun (WGS) entry which is preliminary data.</text>
</comment>
<feature type="domain" description="NmrA-like" evidence="1">
    <location>
        <begin position="2"/>
        <end position="288"/>
    </location>
</feature>
<dbReference type="InterPro" id="IPR008030">
    <property type="entry name" value="NmrA-like"/>
</dbReference>
<dbReference type="InterPro" id="IPR036291">
    <property type="entry name" value="NAD(P)-bd_dom_sf"/>
</dbReference>
<evidence type="ECO:0000313" key="2">
    <source>
        <dbReference type="EMBL" id="MBL3657403.1"/>
    </source>
</evidence>
<dbReference type="Gene3D" id="3.90.25.10">
    <property type="entry name" value="UDP-galactose 4-epimerase, domain 1"/>
    <property type="match status" value="1"/>
</dbReference>
<dbReference type="Proteomes" id="UP000659388">
    <property type="component" value="Unassembled WGS sequence"/>
</dbReference>
<proteinExistence type="predicted"/>
<dbReference type="AlphaFoldDB" id="A0A937FB90"/>
<dbReference type="InterPro" id="IPR051604">
    <property type="entry name" value="Ergot_Alk_Oxidoreductase"/>
</dbReference>
<dbReference type="RefSeq" id="WP_202245179.1">
    <property type="nucleotide sequence ID" value="NZ_JAESIY010000007.1"/>
</dbReference>
<reference evidence="2" key="1">
    <citation type="submission" date="2021-01" db="EMBL/GenBank/DDBJ databases">
        <title>Fulvivirga kasyanovii gen. nov., sp nov., a novel member of the phylum Bacteroidetes isolated from seawater in a mussel farm.</title>
        <authorList>
            <person name="Zhao L.-H."/>
            <person name="Wang Z.-J."/>
        </authorList>
    </citation>
    <scope>NUCLEOTIDE SEQUENCE</scope>
    <source>
        <strain evidence="2">2943</strain>
    </source>
</reference>